<keyword evidence="11 12" id="KW-0998">Cell outer membrane</keyword>
<comment type="catalytic activity">
    <reaction evidence="12">
        <text>beta-maltose(in) = beta-maltose(out)</text>
        <dbReference type="Rhea" id="RHEA:29731"/>
        <dbReference type="ChEBI" id="CHEBI:18147"/>
    </reaction>
</comment>
<feature type="site" description="Greasy slide, important in sugar transport" evidence="12">
    <location>
        <position position="404"/>
    </location>
</feature>
<comment type="similarity">
    <text evidence="2 12">Belongs to the porin LamB (TC 1.B.3) family.</text>
</comment>
<name>A0A0J8Y2Q2_9GAMM</name>
<sequence length="442" mass="47842" precursor="true">MKMSKICLTAAAVSAALVSASAMASDGVDFHGYMRAGAGISGDNGGMISQAKNGIGRLGNENDAYGEIGLGKEVYNQDGKSFYLDSMLAGGSTSDKLWSGQNPQIVQFNAQAKGLIESDADAVIWAGKRYYQRHDIHITDFYYWNTSGAGGGVENLTAGPGKLSLAWIRDDVDVKTVGSEKVIDQDKKSPTYGQIIDKDTQKTTSVNNNIIDVRYAGLGLWENGSLELGVNAFLPNEAKSQDLDTKSSYMFTAELTQGDLFGGFNKTVLQYGTNGSAEQMTTYGAGMGVKAVTNADKGYRLINWGVAAPSEKIEIGHQLMYANTSFKENQDDHSVYSIVVRPMYKWNDTMRTIVEAGYTAEKNADLRSNPIVTDGDAVLGSDLGDKALSKFTVAQAWSAGSSFWARPEIRVFASYITDHENDNAFGDSKSEYNVGIQAEAWW</sequence>
<dbReference type="EMBL" id="PYLZ01000003">
    <property type="protein sequence ID" value="PSW25492.1"/>
    <property type="molecule type" value="Genomic_DNA"/>
</dbReference>
<evidence type="ECO:0000256" key="8">
    <source>
        <dbReference type="ARBA" id="ARBA00023065"/>
    </source>
</evidence>
<comment type="caution">
    <text evidence="13">The sequence shown here is derived from an EMBL/GenBank/DDBJ whole genome shotgun (WGS) entry which is preliminary data.</text>
</comment>
<dbReference type="STRING" id="680026.AB733_03655"/>
<dbReference type="CDD" id="cd01346">
    <property type="entry name" value="Maltoporin-like"/>
    <property type="match status" value="1"/>
</dbReference>
<evidence type="ECO:0000313" key="13">
    <source>
        <dbReference type="EMBL" id="PSW25492.1"/>
    </source>
</evidence>
<feature type="site" description="Greasy slide, important in sugar transport" evidence="12">
    <location>
        <position position="98"/>
    </location>
</feature>
<evidence type="ECO:0000313" key="14">
    <source>
        <dbReference type="Proteomes" id="UP000240481"/>
    </source>
</evidence>
<feature type="site" description="Greasy slide, important in sugar transport" evidence="12">
    <location>
        <position position="65"/>
    </location>
</feature>
<dbReference type="PANTHER" id="PTHR38762:SF1">
    <property type="entry name" value="CRYPTIC OUTER MEMBRANE PORIN BGLH-RELATED"/>
    <property type="match status" value="1"/>
</dbReference>
<dbReference type="PANTHER" id="PTHR38762">
    <property type="entry name" value="CRYPTIC OUTER MEMBRANE PORIN BGLH-RELATED"/>
    <property type="match status" value="1"/>
</dbReference>
<dbReference type="GO" id="GO:0046930">
    <property type="term" value="C:pore complex"/>
    <property type="evidence" value="ECO:0007669"/>
    <property type="project" value="UniProtKB-KW"/>
</dbReference>
<proteinExistence type="evidence at transcript level"/>
<evidence type="ECO:0000256" key="10">
    <source>
        <dbReference type="ARBA" id="ARBA00023136"/>
    </source>
</evidence>
<feature type="chain" id="PRO_5016187432" description="Maltoporin" evidence="12">
    <location>
        <begin position="25"/>
        <end position="442"/>
    </location>
</feature>
<reference evidence="13 14" key="1">
    <citation type="submission" date="2018-01" db="EMBL/GenBank/DDBJ databases">
        <title>Whole genome sequencing of Histamine producing bacteria.</title>
        <authorList>
            <person name="Butler K."/>
        </authorList>
    </citation>
    <scope>NUCLEOTIDE SEQUENCE [LARGE SCALE GENOMIC DNA]</scope>
    <source>
        <strain evidence="13 14">DSM 24669</strain>
    </source>
</reference>
<keyword evidence="9 12" id="KW-0626">Porin</keyword>
<keyword evidence="8 12" id="KW-0406">Ion transport</keyword>
<dbReference type="GO" id="GO:0009279">
    <property type="term" value="C:cell outer membrane"/>
    <property type="evidence" value="ECO:0007669"/>
    <property type="project" value="UniProtKB-SubCell"/>
</dbReference>
<evidence type="ECO:0000256" key="11">
    <source>
        <dbReference type="ARBA" id="ARBA00023237"/>
    </source>
</evidence>
<evidence type="ECO:0000256" key="4">
    <source>
        <dbReference type="ARBA" id="ARBA00022452"/>
    </source>
</evidence>
<keyword evidence="14" id="KW-1185">Reference proteome</keyword>
<keyword evidence="3 12" id="KW-0813">Transport</keyword>
<keyword evidence="6 12" id="KW-0812">Transmembrane</keyword>
<evidence type="ECO:0000256" key="12">
    <source>
        <dbReference type="HAMAP-Rule" id="MF_01301"/>
    </source>
</evidence>
<dbReference type="GO" id="GO:0042958">
    <property type="term" value="F:maltodextrin transmembrane transporter activity"/>
    <property type="evidence" value="ECO:0007669"/>
    <property type="project" value="InterPro"/>
</dbReference>
<dbReference type="AlphaFoldDB" id="A0A0J8Y2Q2"/>
<evidence type="ECO:0000256" key="3">
    <source>
        <dbReference type="ARBA" id="ARBA00022448"/>
    </source>
</evidence>
<dbReference type="SUPFAM" id="SSF56935">
    <property type="entry name" value="Porins"/>
    <property type="match status" value="1"/>
</dbReference>
<gene>
    <name evidence="12" type="primary">lamB</name>
    <name evidence="13" type="ORF">C9I94_07570</name>
</gene>
<dbReference type="GO" id="GO:0015481">
    <property type="term" value="F:maltose transporting porin activity"/>
    <property type="evidence" value="ECO:0007669"/>
    <property type="project" value="InterPro"/>
</dbReference>
<organism evidence="13 14">
    <name type="scientific">Photobacterium swingsii</name>
    <dbReference type="NCBI Taxonomy" id="680026"/>
    <lineage>
        <taxon>Bacteria</taxon>
        <taxon>Pseudomonadati</taxon>
        <taxon>Pseudomonadota</taxon>
        <taxon>Gammaproteobacteria</taxon>
        <taxon>Vibrionales</taxon>
        <taxon>Vibrionaceae</taxon>
        <taxon>Photobacterium</taxon>
    </lineage>
</organism>
<dbReference type="InterPro" id="IPR023738">
    <property type="entry name" value="Maltoporin"/>
</dbReference>
<dbReference type="NCBIfam" id="NF006860">
    <property type="entry name" value="PRK09360.1"/>
    <property type="match status" value="1"/>
</dbReference>
<feature type="site" description="Greasy slide, important in sugar transport" evidence="12">
    <location>
        <position position="441"/>
    </location>
</feature>
<keyword evidence="7 12" id="KW-0732">Signal</keyword>
<protein>
    <recommendedName>
        <fullName evidence="12">Maltoporin</fullName>
    </recommendedName>
    <alternativeName>
        <fullName evidence="12">Maltose-inducible porin</fullName>
    </alternativeName>
</protein>
<dbReference type="InterPro" id="IPR003192">
    <property type="entry name" value="Porin_LamB"/>
</dbReference>
<dbReference type="Pfam" id="PF02264">
    <property type="entry name" value="LamB"/>
    <property type="match status" value="1"/>
</dbReference>
<comment type="function">
    <text evidence="12">Involved in the transport of maltose and maltodextrins.</text>
</comment>
<dbReference type="Gene3D" id="2.40.170.10">
    <property type="entry name" value="Porin, LamB type"/>
    <property type="match status" value="1"/>
</dbReference>
<dbReference type="GO" id="GO:0006811">
    <property type="term" value="P:monoatomic ion transport"/>
    <property type="evidence" value="ECO:0007669"/>
    <property type="project" value="UniProtKB-KW"/>
</dbReference>
<accession>A0A0J8Y2Q2</accession>
<feature type="site" description="Greasy slide, important in sugar transport" evidence="12">
    <location>
        <position position="264"/>
    </location>
</feature>
<feature type="site" description="Greasy slide, important in sugar transport" evidence="12">
    <location>
        <position position="33"/>
    </location>
</feature>
<evidence type="ECO:0000256" key="9">
    <source>
        <dbReference type="ARBA" id="ARBA00023114"/>
    </source>
</evidence>
<comment type="subunit">
    <text evidence="12">Homotrimer formed of three 18-stranded antiparallel beta-barrels, containing three independent channels.</text>
</comment>
<evidence type="ECO:0000256" key="6">
    <source>
        <dbReference type="ARBA" id="ARBA00022692"/>
    </source>
</evidence>
<comment type="subcellular location">
    <subcellularLocation>
        <location evidence="1 12">Cell outer membrane</location>
        <topology evidence="1 12">Multi-pass membrane protein</topology>
    </subcellularLocation>
</comment>
<evidence type="ECO:0000256" key="7">
    <source>
        <dbReference type="ARBA" id="ARBA00022729"/>
    </source>
</evidence>
<feature type="site" description="Important in sugar transport" evidence="12">
    <location>
        <position position="142"/>
    </location>
</feature>
<dbReference type="InterPro" id="IPR050286">
    <property type="entry name" value="G_neg_Bact_CarbUptk_Porin"/>
</dbReference>
<dbReference type="OrthoDB" id="106611at2"/>
<keyword evidence="10 12" id="KW-0472">Membrane</keyword>
<evidence type="ECO:0000256" key="2">
    <source>
        <dbReference type="ARBA" id="ARBA00007055"/>
    </source>
</evidence>
<comment type="induction">
    <text evidence="12">By maltose.</text>
</comment>
<keyword evidence="4 12" id="KW-1134">Transmembrane beta strand</keyword>
<dbReference type="HAMAP" id="MF_01301">
    <property type="entry name" value="LamB"/>
    <property type="match status" value="1"/>
</dbReference>
<keyword evidence="5 12" id="KW-0762">Sugar transport</keyword>
<evidence type="ECO:0000256" key="5">
    <source>
        <dbReference type="ARBA" id="ARBA00022597"/>
    </source>
</evidence>
<dbReference type="InterPro" id="IPR036998">
    <property type="entry name" value="Porin_LamB_sf"/>
</dbReference>
<feature type="signal peptide" evidence="12">
    <location>
        <begin position="1"/>
        <end position="24"/>
    </location>
</feature>
<evidence type="ECO:0000256" key="1">
    <source>
        <dbReference type="ARBA" id="ARBA00004571"/>
    </source>
</evidence>
<dbReference type="Proteomes" id="UP000240481">
    <property type="component" value="Unassembled WGS sequence"/>
</dbReference>